<dbReference type="Proteomes" id="UP001185028">
    <property type="component" value="Unassembled WGS sequence"/>
</dbReference>
<reference evidence="3 4" key="1">
    <citation type="submission" date="2023-07" db="EMBL/GenBank/DDBJ databases">
        <title>Genomic Encyclopedia of Type Strains, Phase IV (KMG-IV): sequencing the most valuable type-strain genomes for metagenomic binning, comparative biology and taxonomic classification.</title>
        <authorList>
            <person name="Goeker M."/>
        </authorList>
    </citation>
    <scope>NUCLEOTIDE SEQUENCE [LARGE SCALE GENOMIC DNA]</scope>
    <source>
        <strain evidence="3 4">DSM 22170</strain>
    </source>
</reference>
<gene>
    <name evidence="3" type="ORF">JOC58_003664</name>
</gene>
<evidence type="ECO:0000313" key="4">
    <source>
        <dbReference type="Proteomes" id="UP001185028"/>
    </source>
</evidence>
<evidence type="ECO:0000313" key="3">
    <source>
        <dbReference type="EMBL" id="MDR6245751.1"/>
    </source>
</evidence>
<feature type="domain" description="Solute-binding protein family 5" evidence="2">
    <location>
        <begin position="87"/>
        <end position="477"/>
    </location>
</feature>
<dbReference type="PANTHER" id="PTHR30290">
    <property type="entry name" value="PERIPLASMIC BINDING COMPONENT OF ABC TRANSPORTER"/>
    <property type="match status" value="1"/>
</dbReference>
<protein>
    <submittedName>
        <fullName evidence="3">Oligopeptide transport system substrate-binding protein</fullName>
    </submittedName>
</protein>
<dbReference type="PIRSF" id="PIRSF002741">
    <property type="entry name" value="MppA"/>
    <property type="match status" value="1"/>
</dbReference>
<keyword evidence="4" id="KW-1185">Reference proteome</keyword>
<dbReference type="InterPro" id="IPR039424">
    <property type="entry name" value="SBP_5"/>
</dbReference>
<dbReference type="PANTHER" id="PTHR30290:SF79">
    <property type="entry name" value="DIPEPTIDE-BINDING PROTEIN DPPE"/>
    <property type="match status" value="1"/>
</dbReference>
<dbReference type="SUPFAM" id="SSF53850">
    <property type="entry name" value="Periplasmic binding protein-like II"/>
    <property type="match status" value="1"/>
</dbReference>
<evidence type="ECO:0000256" key="1">
    <source>
        <dbReference type="SAM" id="SignalP"/>
    </source>
</evidence>
<dbReference type="Pfam" id="PF00496">
    <property type="entry name" value="SBP_bac_5"/>
    <property type="match status" value="1"/>
</dbReference>
<sequence>MKKKSWLVLMVLVLAFGSLLAACGSSGNSSTGTSGESGEGTTASQDLRINMSAEPPTFDPAQAKDSQTNTALKLMYEGLTRMGADGNPVPGVAEKWDVSEDGLKYTFHLRANATWNNGDPVTAEDFAYAWERVLSPETTPASEYAYQLYYLKNGEAFNTGKIKDFSQVGVKVVDDKTLEVTLADPAPYWLGLTSFYTYYPVNKKNVEANAQWAAKADTMVTNGPFTLTTWTTGQQLAWTKNDKYWDKDNIKLNTITASLVNSGATEYSSYQSGQLDYAGQPTGEIPTDQIAAAKQQFPDQFQAKGIASTYYYEFNNKEKPFDNAKIRKAFAMSIDRKALVDNVTLGGQLPAYGFVPPGIKGQNEEYRTEFKDSYFTEDVAQAKQLLAEGMKEEGYTTLPPVTLIYNTLESHQKIALAIADMWKKNLGVDVKTENQEWSVFLNNRQSGNYQIARAGWTADYNDPMTFMDLWLTNGGNNDAKYSNPAYDKLVKDAKSTQDNTKRMADMSQAEKMLIEDDMAIMPIYYYTNISLVKPNLKGVSIDFSGSVDFTRAYFQ</sequence>
<dbReference type="InterPro" id="IPR000914">
    <property type="entry name" value="SBP_5_dom"/>
</dbReference>
<dbReference type="PROSITE" id="PS51257">
    <property type="entry name" value="PROKAR_LIPOPROTEIN"/>
    <property type="match status" value="1"/>
</dbReference>
<evidence type="ECO:0000259" key="2">
    <source>
        <dbReference type="Pfam" id="PF00496"/>
    </source>
</evidence>
<accession>A0ABU1J2R0</accession>
<keyword evidence="1" id="KW-0732">Signal</keyword>
<dbReference type="InterPro" id="IPR030678">
    <property type="entry name" value="Peptide/Ni-bd"/>
</dbReference>
<feature type="chain" id="PRO_5046314295" evidence="1">
    <location>
        <begin position="22"/>
        <end position="555"/>
    </location>
</feature>
<organism evidence="3 4">
    <name type="scientific">Paenibacillus hunanensis</name>
    <dbReference type="NCBI Taxonomy" id="539262"/>
    <lineage>
        <taxon>Bacteria</taxon>
        <taxon>Bacillati</taxon>
        <taxon>Bacillota</taxon>
        <taxon>Bacilli</taxon>
        <taxon>Bacillales</taxon>
        <taxon>Paenibacillaceae</taxon>
        <taxon>Paenibacillus</taxon>
    </lineage>
</organism>
<comment type="caution">
    <text evidence="3">The sequence shown here is derived from an EMBL/GenBank/DDBJ whole genome shotgun (WGS) entry which is preliminary data.</text>
</comment>
<dbReference type="Gene3D" id="3.90.76.10">
    <property type="entry name" value="Dipeptide-binding Protein, Domain 1"/>
    <property type="match status" value="1"/>
</dbReference>
<dbReference type="Gene3D" id="3.40.190.10">
    <property type="entry name" value="Periplasmic binding protein-like II"/>
    <property type="match status" value="1"/>
</dbReference>
<dbReference type="RefSeq" id="WP_188776379.1">
    <property type="nucleotide sequence ID" value="NZ_BMMB01000006.1"/>
</dbReference>
<dbReference type="CDD" id="cd08504">
    <property type="entry name" value="PBP2_OppA"/>
    <property type="match status" value="1"/>
</dbReference>
<feature type="signal peptide" evidence="1">
    <location>
        <begin position="1"/>
        <end position="21"/>
    </location>
</feature>
<dbReference type="EMBL" id="JAVDQH010000017">
    <property type="protein sequence ID" value="MDR6245751.1"/>
    <property type="molecule type" value="Genomic_DNA"/>
</dbReference>
<dbReference type="Gene3D" id="3.10.105.10">
    <property type="entry name" value="Dipeptide-binding Protein, Domain 3"/>
    <property type="match status" value="1"/>
</dbReference>
<name>A0ABU1J2R0_9BACL</name>
<proteinExistence type="predicted"/>